<accession>A0AC59ZB85</accession>
<evidence type="ECO:0000313" key="1">
    <source>
        <dbReference type="EMBL" id="CAN0355907.1"/>
    </source>
</evidence>
<dbReference type="EMBL" id="OX596111">
    <property type="protein sequence ID" value="CAN0355907.1"/>
    <property type="molecule type" value="Genomic_DNA"/>
</dbReference>
<sequence>MVSPSSRRRYYSLGTSWRDPVSDWNGAGERSGLAAGPGRVGKVAERQAAAGCQSWSLVSQNQGSILAFQAPPRLVPLGVRALWWQGGMERRD</sequence>
<dbReference type="Proteomes" id="UP001162501">
    <property type="component" value="Chromosome 27"/>
</dbReference>
<reference evidence="1" key="1">
    <citation type="submission" date="2023-05" db="EMBL/GenBank/DDBJ databases">
        <authorList>
            <consortium name="ELIXIR-Norway"/>
        </authorList>
    </citation>
    <scope>NUCLEOTIDE SEQUENCE</scope>
</reference>
<reference evidence="1" key="2">
    <citation type="submission" date="2025-03" db="EMBL/GenBank/DDBJ databases">
        <authorList>
            <consortium name="ELIXIR-Norway"/>
            <consortium name="Elixir Norway"/>
        </authorList>
    </citation>
    <scope>NUCLEOTIDE SEQUENCE</scope>
</reference>
<evidence type="ECO:0000313" key="2">
    <source>
        <dbReference type="Proteomes" id="UP001162501"/>
    </source>
</evidence>
<gene>
    <name evidence="1" type="ORF">MRATA1EN22A_LOCUS16364</name>
</gene>
<proteinExistence type="predicted"/>
<name>A0AC59ZB85_RANTA</name>
<organism evidence="1 2">
    <name type="scientific">Rangifer tarandus platyrhynchus</name>
    <name type="common">Svalbard reindeer</name>
    <dbReference type="NCBI Taxonomy" id="3082113"/>
    <lineage>
        <taxon>Eukaryota</taxon>
        <taxon>Metazoa</taxon>
        <taxon>Chordata</taxon>
        <taxon>Craniata</taxon>
        <taxon>Vertebrata</taxon>
        <taxon>Euteleostomi</taxon>
        <taxon>Mammalia</taxon>
        <taxon>Eutheria</taxon>
        <taxon>Laurasiatheria</taxon>
        <taxon>Artiodactyla</taxon>
        <taxon>Ruminantia</taxon>
        <taxon>Pecora</taxon>
        <taxon>Cervidae</taxon>
        <taxon>Odocoileinae</taxon>
        <taxon>Rangifer</taxon>
    </lineage>
</organism>
<protein>
    <submittedName>
        <fullName evidence="1">Uncharacterized protein</fullName>
    </submittedName>
</protein>